<dbReference type="GO" id="GO:0005662">
    <property type="term" value="C:DNA replication factor A complex"/>
    <property type="evidence" value="ECO:0007669"/>
    <property type="project" value="TreeGrafter"/>
</dbReference>
<organism evidence="8 9">
    <name type="scientific">Paralvinella palmiformis</name>
    <dbReference type="NCBI Taxonomy" id="53620"/>
    <lineage>
        <taxon>Eukaryota</taxon>
        <taxon>Metazoa</taxon>
        <taxon>Spiralia</taxon>
        <taxon>Lophotrochozoa</taxon>
        <taxon>Annelida</taxon>
        <taxon>Polychaeta</taxon>
        <taxon>Sedentaria</taxon>
        <taxon>Canalipalpata</taxon>
        <taxon>Terebellida</taxon>
        <taxon>Terebelliformia</taxon>
        <taxon>Alvinellidae</taxon>
        <taxon>Paralvinella</taxon>
    </lineage>
</organism>
<dbReference type="InterPro" id="IPR036388">
    <property type="entry name" value="WH-like_DNA-bd_sf"/>
</dbReference>
<comment type="similarity">
    <text evidence="2">Belongs to the replication factor A protein 2 family.</text>
</comment>
<feature type="domain" description="Replication protein A C-terminal" evidence="7">
    <location>
        <begin position="179"/>
        <end position="240"/>
    </location>
</feature>
<evidence type="ECO:0000256" key="3">
    <source>
        <dbReference type="ARBA" id="ARBA00022705"/>
    </source>
</evidence>
<evidence type="ECO:0000259" key="7">
    <source>
        <dbReference type="Pfam" id="PF08784"/>
    </source>
</evidence>
<sequence length="248" mass="27245">MFNSEGYGDQGGGYMNSQSNFSSPQGGGTERKTRLKPISCLPCTVAQVLSTQQVDDKFMVDNIELNQVTIVGMVRSVKESATKIEYVIDDMTGPPLDVHRVVALRENLYVRVHGHVRSFQGKHHLMTFKIVPITNMNELTYHMLEVIHGHLALTKGVAGGGKPVQYGSDMDTGYQGAHTDPGLSPLQAQVFQAISACTDERGIGITNLFEKLRGIPQTAIREAVDFLSSEGHIYSTIDDDHFKSTESM</sequence>
<dbReference type="PIRSF" id="PIRSF036949">
    <property type="entry name" value="RPA32"/>
    <property type="match status" value="1"/>
</dbReference>
<dbReference type="InterPro" id="IPR036390">
    <property type="entry name" value="WH_DNA-bd_sf"/>
</dbReference>
<dbReference type="InterPro" id="IPR040260">
    <property type="entry name" value="RFA2-like"/>
</dbReference>
<dbReference type="GO" id="GO:0006260">
    <property type="term" value="P:DNA replication"/>
    <property type="evidence" value="ECO:0007669"/>
    <property type="project" value="UniProtKB-KW"/>
</dbReference>
<name>A0AAD9JT05_9ANNE</name>
<comment type="caution">
    <text evidence="8">The sequence shown here is derived from an EMBL/GenBank/DDBJ whole genome shotgun (WGS) entry which is preliminary data.</text>
</comment>
<dbReference type="PANTHER" id="PTHR13989">
    <property type="entry name" value="REPLICATION PROTEIN A-RELATED"/>
    <property type="match status" value="1"/>
</dbReference>
<dbReference type="Gene3D" id="2.40.50.140">
    <property type="entry name" value="Nucleic acid-binding proteins"/>
    <property type="match status" value="1"/>
</dbReference>
<evidence type="ECO:0000313" key="8">
    <source>
        <dbReference type="EMBL" id="KAK2157665.1"/>
    </source>
</evidence>
<evidence type="ECO:0000256" key="1">
    <source>
        <dbReference type="ARBA" id="ARBA00004123"/>
    </source>
</evidence>
<dbReference type="InterPro" id="IPR012340">
    <property type="entry name" value="NA-bd_OB-fold"/>
</dbReference>
<dbReference type="GO" id="GO:0000724">
    <property type="term" value="P:double-strand break repair via homologous recombination"/>
    <property type="evidence" value="ECO:0007669"/>
    <property type="project" value="TreeGrafter"/>
</dbReference>
<proteinExistence type="inferred from homology"/>
<dbReference type="FunFam" id="1.10.10.10:FF:000168">
    <property type="entry name" value="Replication protein A 32 kDa subunit"/>
    <property type="match status" value="1"/>
</dbReference>
<keyword evidence="5" id="KW-0539">Nucleus</keyword>
<dbReference type="EMBL" id="JAODUP010000187">
    <property type="protein sequence ID" value="KAK2157665.1"/>
    <property type="molecule type" value="Genomic_DNA"/>
</dbReference>
<dbReference type="GO" id="GO:0035861">
    <property type="term" value="C:site of double-strand break"/>
    <property type="evidence" value="ECO:0007669"/>
    <property type="project" value="TreeGrafter"/>
</dbReference>
<feature type="region of interest" description="Disordered" evidence="6">
    <location>
        <begin position="1"/>
        <end position="33"/>
    </location>
</feature>
<dbReference type="Proteomes" id="UP001208570">
    <property type="component" value="Unassembled WGS sequence"/>
</dbReference>
<dbReference type="AlphaFoldDB" id="A0AAD9JT05"/>
<dbReference type="GO" id="GO:0000781">
    <property type="term" value="C:chromosome, telomeric region"/>
    <property type="evidence" value="ECO:0007669"/>
    <property type="project" value="TreeGrafter"/>
</dbReference>
<evidence type="ECO:0000256" key="2">
    <source>
        <dbReference type="ARBA" id="ARBA00007815"/>
    </source>
</evidence>
<dbReference type="Gene3D" id="1.10.10.10">
    <property type="entry name" value="Winged helix-like DNA-binding domain superfamily/Winged helix DNA-binding domain"/>
    <property type="match status" value="1"/>
</dbReference>
<keyword evidence="9" id="KW-1185">Reference proteome</keyword>
<dbReference type="CDD" id="cd04478">
    <property type="entry name" value="RPA2_DBD_D"/>
    <property type="match status" value="1"/>
</dbReference>
<evidence type="ECO:0000256" key="4">
    <source>
        <dbReference type="ARBA" id="ARBA00023125"/>
    </source>
</evidence>
<dbReference type="InterPro" id="IPR014892">
    <property type="entry name" value="RPA_C"/>
</dbReference>
<feature type="compositionally biased region" description="Polar residues" evidence="6">
    <location>
        <begin position="15"/>
        <end position="24"/>
    </location>
</feature>
<dbReference type="InterPro" id="IPR014646">
    <property type="entry name" value="Rfa2/RPA32"/>
</dbReference>
<evidence type="ECO:0000313" key="9">
    <source>
        <dbReference type="Proteomes" id="UP001208570"/>
    </source>
</evidence>
<dbReference type="GO" id="GO:0006289">
    <property type="term" value="P:nucleotide-excision repair"/>
    <property type="evidence" value="ECO:0007669"/>
    <property type="project" value="TreeGrafter"/>
</dbReference>
<gene>
    <name evidence="8" type="ORF">LSH36_187g06022</name>
</gene>
<keyword evidence="4" id="KW-0238">DNA-binding</keyword>
<dbReference type="Pfam" id="PF08784">
    <property type="entry name" value="RPA_C"/>
    <property type="match status" value="1"/>
</dbReference>
<dbReference type="PANTHER" id="PTHR13989:SF16">
    <property type="entry name" value="REPLICATION PROTEIN A2"/>
    <property type="match status" value="1"/>
</dbReference>
<accession>A0AAD9JT05</accession>
<protein>
    <recommendedName>
        <fullName evidence="7">Replication protein A C-terminal domain-containing protein</fullName>
    </recommendedName>
</protein>
<keyword evidence="3" id="KW-0235">DNA replication</keyword>
<reference evidence="8" key="1">
    <citation type="journal article" date="2023" name="Mol. Biol. Evol.">
        <title>Third-Generation Sequencing Reveals the Adaptive Role of the Epigenome in Three Deep-Sea Polychaetes.</title>
        <authorList>
            <person name="Perez M."/>
            <person name="Aroh O."/>
            <person name="Sun Y."/>
            <person name="Lan Y."/>
            <person name="Juniper S.K."/>
            <person name="Young C.R."/>
            <person name="Angers B."/>
            <person name="Qian P.Y."/>
        </authorList>
    </citation>
    <scope>NUCLEOTIDE SEQUENCE</scope>
    <source>
        <strain evidence="8">P08H-3</strain>
    </source>
</reference>
<evidence type="ECO:0000256" key="5">
    <source>
        <dbReference type="ARBA" id="ARBA00023242"/>
    </source>
</evidence>
<dbReference type="GO" id="GO:0003697">
    <property type="term" value="F:single-stranded DNA binding"/>
    <property type="evidence" value="ECO:0007669"/>
    <property type="project" value="TreeGrafter"/>
</dbReference>
<evidence type="ECO:0000256" key="6">
    <source>
        <dbReference type="SAM" id="MobiDB-lite"/>
    </source>
</evidence>
<dbReference type="SUPFAM" id="SSF46785">
    <property type="entry name" value="Winged helix' DNA-binding domain"/>
    <property type="match status" value="1"/>
</dbReference>
<comment type="subcellular location">
    <subcellularLocation>
        <location evidence="1">Nucleus</location>
    </subcellularLocation>
</comment>
<dbReference type="SUPFAM" id="SSF50249">
    <property type="entry name" value="Nucleic acid-binding proteins"/>
    <property type="match status" value="1"/>
</dbReference>